<feature type="compositionally biased region" description="Low complexity" evidence="1">
    <location>
        <begin position="42"/>
        <end position="51"/>
    </location>
</feature>
<organism evidence="2 3">
    <name type="scientific">Caerostris darwini</name>
    <dbReference type="NCBI Taxonomy" id="1538125"/>
    <lineage>
        <taxon>Eukaryota</taxon>
        <taxon>Metazoa</taxon>
        <taxon>Ecdysozoa</taxon>
        <taxon>Arthropoda</taxon>
        <taxon>Chelicerata</taxon>
        <taxon>Arachnida</taxon>
        <taxon>Araneae</taxon>
        <taxon>Araneomorphae</taxon>
        <taxon>Entelegynae</taxon>
        <taxon>Araneoidea</taxon>
        <taxon>Araneidae</taxon>
        <taxon>Caerostris</taxon>
    </lineage>
</organism>
<feature type="region of interest" description="Disordered" evidence="1">
    <location>
        <begin position="26"/>
        <end position="59"/>
    </location>
</feature>
<protein>
    <submittedName>
        <fullName evidence="2">Uncharacterized protein</fullName>
    </submittedName>
</protein>
<evidence type="ECO:0000313" key="3">
    <source>
        <dbReference type="Proteomes" id="UP001054837"/>
    </source>
</evidence>
<gene>
    <name evidence="2" type="ORF">CDAR_118591</name>
</gene>
<name>A0AAV4WXQ0_9ARAC</name>
<comment type="caution">
    <text evidence="2">The sequence shown here is derived from an EMBL/GenBank/DDBJ whole genome shotgun (WGS) entry which is preliminary data.</text>
</comment>
<dbReference type="Proteomes" id="UP001054837">
    <property type="component" value="Unassembled WGS sequence"/>
</dbReference>
<dbReference type="EMBL" id="BPLQ01015363">
    <property type="protein sequence ID" value="GIY87670.1"/>
    <property type="molecule type" value="Genomic_DNA"/>
</dbReference>
<reference evidence="2 3" key="1">
    <citation type="submission" date="2021-06" db="EMBL/GenBank/DDBJ databases">
        <title>Caerostris darwini draft genome.</title>
        <authorList>
            <person name="Kono N."/>
            <person name="Arakawa K."/>
        </authorList>
    </citation>
    <scope>NUCLEOTIDE SEQUENCE [LARGE SCALE GENOMIC DNA]</scope>
</reference>
<sequence>MGYLKVDYSSSTIDREQAKNSLSPLELALTPNSPSPKAPLQKKTSPASKTKSSGEKKNAIKSAVESTALKKNEFFRMKYSTFRRNINVLSLPPTPRLNKIRGWDFFLCLA</sequence>
<evidence type="ECO:0000256" key="1">
    <source>
        <dbReference type="SAM" id="MobiDB-lite"/>
    </source>
</evidence>
<dbReference type="AlphaFoldDB" id="A0AAV4WXQ0"/>
<proteinExistence type="predicted"/>
<keyword evidence="3" id="KW-1185">Reference proteome</keyword>
<evidence type="ECO:0000313" key="2">
    <source>
        <dbReference type="EMBL" id="GIY87670.1"/>
    </source>
</evidence>
<accession>A0AAV4WXQ0</accession>